<evidence type="ECO:0008006" key="3">
    <source>
        <dbReference type="Google" id="ProtNLM"/>
    </source>
</evidence>
<name>A0ABS6KC46_9FIRM</name>
<gene>
    <name evidence="1" type="ORF">KTH90_18815</name>
</gene>
<protein>
    <recommendedName>
        <fullName evidence="3">HNH homing endonuclease</fullName>
    </recommendedName>
</protein>
<organism evidence="1 2">
    <name type="scientific">Diplocloster modestus</name>
    <dbReference type="NCBI Taxonomy" id="2850322"/>
    <lineage>
        <taxon>Bacteria</taxon>
        <taxon>Bacillati</taxon>
        <taxon>Bacillota</taxon>
        <taxon>Clostridia</taxon>
        <taxon>Lachnospirales</taxon>
        <taxon>Lachnospiraceae</taxon>
        <taxon>Diplocloster</taxon>
    </lineage>
</organism>
<evidence type="ECO:0000313" key="1">
    <source>
        <dbReference type="EMBL" id="MBU9728066.1"/>
    </source>
</evidence>
<dbReference type="RefSeq" id="WP_158353169.1">
    <property type="nucleotide sequence ID" value="NZ_JAHQCX010000016.1"/>
</dbReference>
<evidence type="ECO:0000313" key="2">
    <source>
        <dbReference type="Proteomes" id="UP001314681"/>
    </source>
</evidence>
<proteinExistence type="predicted"/>
<comment type="caution">
    <text evidence="1">The sequence shown here is derived from an EMBL/GenBank/DDBJ whole genome shotgun (WGS) entry which is preliminary data.</text>
</comment>
<sequence>MNYIHGKSSTRLHGIWRGMKMRCYNKKSSSYDRYGERGIRVCAEWKDDFKVFYDWSIRNGYDDTKSIDRIDVNGNYSPDNCRWVDEITQANNKRNNNIVIAHGEAHSLSEWSRISGIDRKTLSDRIRKLGWTLEKALEIEPRDTYDHRGNKAKHNHEGGS</sequence>
<accession>A0ABS6KC46</accession>
<reference evidence="1 2" key="1">
    <citation type="submission" date="2021-06" db="EMBL/GenBank/DDBJ databases">
        <title>Description of novel taxa of the family Lachnospiraceae.</title>
        <authorList>
            <person name="Chaplin A.V."/>
            <person name="Sokolova S.R."/>
            <person name="Pikina A.P."/>
            <person name="Korzhanova M."/>
            <person name="Belova V."/>
            <person name="Korostin D."/>
            <person name="Efimov B.A."/>
        </authorList>
    </citation>
    <scope>NUCLEOTIDE SEQUENCE [LARGE SCALE GENOMIC DNA]</scope>
    <source>
        <strain evidence="1 2">ASD4241</strain>
    </source>
</reference>
<dbReference type="Proteomes" id="UP001314681">
    <property type="component" value="Unassembled WGS sequence"/>
</dbReference>
<dbReference type="EMBL" id="JAHQCX010000016">
    <property type="protein sequence ID" value="MBU9728066.1"/>
    <property type="molecule type" value="Genomic_DNA"/>
</dbReference>
<keyword evidence="2" id="KW-1185">Reference proteome</keyword>